<dbReference type="PROSITE" id="PS50817">
    <property type="entry name" value="INTEIN_N_TER"/>
    <property type="match status" value="1"/>
</dbReference>
<dbReference type="InterPro" id="IPR050708">
    <property type="entry name" value="T6SS_VgrG/RHS"/>
</dbReference>
<accession>A0A1H1XE03</accession>
<dbReference type="PANTHER" id="PTHR32305:SF15">
    <property type="entry name" value="PROTEIN RHSA-RELATED"/>
    <property type="match status" value="1"/>
</dbReference>
<evidence type="ECO:0000313" key="5">
    <source>
        <dbReference type="Proteomes" id="UP000199103"/>
    </source>
</evidence>
<dbReference type="InterPro" id="IPR029501">
    <property type="entry name" value="EndoU_bac"/>
</dbReference>
<dbReference type="SUPFAM" id="SSF51294">
    <property type="entry name" value="Hedgehog/intein (Hint) domain"/>
    <property type="match status" value="1"/>
</dbReference>
<feature type="compositionally biased region" description="Basic and acidic residues" evidence="2">
    <location>
        <begin position="95"/>
        <end position="116"/>
    </location>
</feature>
<dbReference type="NCBIfam" id="TIGR01643">
    <property type="entry name" value="YD_repeat_2x"/>
    <property type="match status" value="16"/>
</dbReference>
<dbReference type="CDD" id="cd00081">
    <property type="entry name" value="Hint"/>
    <property type="match status" value="1"/>
</dbReference>
<feature type="domain" description="Hint" evidence="3">
    <location>
        <begin position="1731"/>
        <end position="1826"/>
    </location>
</feature>
<dbReference type="Proteomes" id="UP000199103">
    <property type="component" value="Chromosome I"/>
</dbReference>
<organism evidence="4 5">
    <name type="scientific">Microlunatus soli</name>
    <dbReference type="NCBI Taxonomy" id="630515"/>
    <lineage>
        <taxon>Bacteria</taxon>
        <taxon>Bacillati</taxon>
        <taxon>Actinomycetota</taxon>
        <taxon>Actinomycetes</taxon>
        <taxon>Propionibacteriales</taxon>
        <taxon>Propionibacteriaceae</taxon>
        <taxon>Microlunatus</taxon>
    </lineage>
</organism>
<feature type="region of interest" description="Disordered" evidence="2">
    <location>
        <begin position="92"/>
        <end position="194"/>
    </location>
</feature>
<sequence>MVNAGDLDIDNLKGMPDVTFSFTVSSDLKGAFRAAANLLSGQRSNRSSWRSTAAADFKGHFADIFTTNGTTQLNDLDEIVRNLRAVVTQVEGVEQDARDENSRRKTAREWAQRQADRNGVSKWIDDHITGGEDPPAVEIKDKGPSKSVPAKTPASRKTPHPGSGGGGGGGTTSARPSDLRKFATDTAGGDDSFNGTVTGLNNHVSSFGTSCSWATLDASGPINALKEWLRLNGEDGKWATTVADAFAKAGGEGNISYLKNSTISETLKSKGIAVNRSDLKVDPPTAFGSPPTTGYADDPINTATGNFIENEVDLAFTGPASVLSLPRTYNSLDADWGCFGRGWSSWPEAGLTITDEAARLRLFDGRIVVFPRLGDGWDRADGQNMWLSRRPPVDNAGPNGVAAGYTVTNSTGLRWEFTGDGRLRSTDNGPGTKIDFDYDESARLTTLRHEFGRTIELGWDDDADRITHATASDGRLVSYSYDDSGRLLAAATPSGTRTYRWNDADLIEAVIDADGVIEAENTYDDQARVATQRSQYGRTSRFVYLGGGVTAVSDEDGNRNNTWISDGKGRLVGVIDAEDNRQSTSYDRYGNPVMITERNGAVTVNSYDDRGRQVEQVAPSGARIGWTYDDHDRPVAITVRNDDAEATTHYVYEGDSRDPVRSVDPTGGVTLMTWADGLLKKIVDPEGVTLRFDHDQQGELIATTDADGNVARLERDDLGRVIAATTPLGNRTSYHYDGAGPLLSRQDPDGAVWRFEHTVGGRMTAVIDPTGGRTELEYGANGEESKTVDPLGRGITSSYDDLGNRSKVELPDGSTWDFGHDAMSRLTSFVDAARSQWRLDYDVQGSVVHTQDPTGVERSVERNELGLPVRSGDRLSQTAADYDRLGRTITETGPDGASVSYVYDLCGRVIESTDAEGGVTRIVRDSAGRPTAITHPMGSTYHYEYDACGRRVATIDTDGSRYEFDYDADGRLAGELWPTGERVWIRYDACGRAIERFEPGQGISRYGYDKVGRLIRTSDGWHGRRQFRYDAAGQLLSVINAAGGETRFEYDAAGRCSVIIDPLGGRTERRFDPMGRMLSETDPLGRTTHYGYDAAGRQTRRIDPAGRELSWTYDNTGRRLDEFAGDRLLSRIERDFAGRTLRIGDGETINELAYDANGQLTLRMRTREGVAAGGLGLSWSYDGDGRRTAFTRADGTQTRYEYDAAGRVSALDEPGLGRAVIDRDSIGRIVSMTAPGLYASWTWDGGAIVRHQVTRQGVTETTEIERDDSGRVIAESRNGARTSYGYDAAGQLVEARRSNGSVTSYSYDADGRLAREVTDGRTTSYRYDAAGQLLARQTADGTTEYGYDAAGQRIREHGPEGERRFSWDPRGFLTKINTITHVADKVSARTQELEVDALGELAVLDGQPVAWDSAAGVRSLAQVGDVAVSNFGPLTALLPDHNGRVGDDGNGGWLTPDWRPRSVGEDPWGVATGAEPAGLPSGVQIGGQGNLLVDGMEWMQARVYDPGSRGFLSTDPLDPMVGAGWAGNPYSFAGNDPLNQSDPWGLKPVTDKELQAYRDSNNGSLRNAASAATNWVKDNWEYIAAGALIVGGVAVMCTGVGGPIGAAMIGGALMSGGISAGTQKFQNGSVDWGKVGVDAAIGGVAGAAGGGAAVGAMRAAGKAGLNCMGKSMVTGAAAGAADGGVNGGLTYATSGQPLTPGGFVKATAGGAAFGGVTGGAAGGVMSKVGRGACFVAGTQVLMGDGSEKNIEDVQIGDEVTAADPETGETHARRVIDTYVHENIPTYDVETTAGTVTSTEEHPFYVQGKGWIPVRDLQPGDRLVDPKGSEVDVVAVTATGETATVYNFNVDELHSYHVQAGETWVRVHNDCGPEDYVDLASASRRRHILDGDGPGSGGHRWPGQPGKTPFPEDWSDDKIMHEVSDVATDPSLQWTQNTGPEGADFTRRGIPARKEVVGSRDGVNIRVILEPAGEGIITAHPLE</sequence>
<keyword evidence="1" id="KW-0677">Repeat</keyword>
<dbReference type="NCBIfam" id="TIGR03696">
    <property type="entry name" value="Rhs_assc_core"/>
    <property type="match status" value="1"/>
</dbReference>
<keyword evidence="5" id="KW-1185">Reference proteome</keyword>
<dbReference type="Pfam" id="PF07591">
    <property type="entry name" value="PT-HINT"/>
    <property type="match status" value="1"/>
</dbReference>
<dbReference type="GO" id="GO:0004519">
    <property type="term" value="F:endonuclease activity"/>
    <property type="evidence" value="ECO:0007669"/>
    <property type="project" value="InterPro"/>
</dbReference>
<dbReference type="InterPro" id="IPR056823">
    <property type="entry name" value="TEN-like_YD-shell"/>
</dbReference>
<reference evidence="4 5" key="1">
    <citation type="submission" date="2016-10" db="EMBL/GenBank/DDBJ databases">
        <authorList>
            <person name="de Groot N.N."/>
        </authorList>
    </citation>
    <scope>NUCLEOTIDE SEQUENCE [LARGE SCALE GENOMIC DNA]</scope>
    <source>
        <strain evidence="4 5">DSM 21800</strain>
    </source>
</reference>
<dbReference type="InterPro" id="IPR045351">
    <property type="entry name" value="DUF6531"/>
</dbReference>
<dbReference type="Pfam" id="PF20148">
    <property type="entry name" value="DUF6531"/>
    <property type="match status" value="1"/>
</dbReference>
<evidence type="ECO:0000313" key="4">
    <source>
        <dbReference type="EMBL" id="SDT06889.1"/>
    </source>
</evidence>
<dbReference type="InterPro" id="IPR003587">
    <property type="entry name" value="Hint_dom_N"/>
</dbReference>
<dbReference type="SMART" id="SM00306">
    <property type="entry name" value="HintN"/>
    <property type="match status" value="1"/>
</dbReference>
<dbReference type="InterPro" id="IPR036844">
    <property type="entry name" value="Hint_dom_sf"/>
</dbReference>
<evidence type="ECO:0000256" key="1">
    <source>
        <dbReference type="ARBA" id="ARBA00022737"/>
    </source>
</evidence>
<dbReference type="Pfam" id="PF05593">
    <property type="entry name" value="RHS_repeat"/>
    <property type="match status" value="5"/>
</dbReference>
<dbReference type="Pfam" id="PF14436">
    <property type="entry name" value="EndoU_bacteria"/>
    <property type="match status" value="1"/>
</dbReference>
<protein>
    <submittedName>
        <fullName evidence="4">Intein N-terminal splicing region/RHS repeat-associated core domain-containing protein</fullName>
    </submittedName>
</protein>
<dbReference type="GO" id="GO:0016539">
    <property type="term" value="P:intein-mediated protein splicing"/>
    <property type="evidence" value="ECO:0007669"/>
    <property type="project" value="InterPro"/>
</dbReference>
<dbReference type="PANTHER" id="PTHR32305">
    <property type="match status" value="1"/>
</dbReference>
<feature type="compositionally biased region" description="Gly residues" evidence="2">
    <location>
        <begin position="162"/>
        <end position="171"/>
    </location>
</feature>
<gene>
    <name evidence="4" type="ORF">SAMN04489812_4021</name>
</gene>
<dbReference type="EMBL" id="LT629772">
    <property type="protein sequence ID" value="SDT06889.1"/>
    <property type="molecule type" value="Genomic_DNA"/>
</dbReference>
<dbReference type="Pfam" id="PF25023">
    <property type="entry name" value="TEN_YD-shell"/>
    <property type="match status" value="3"/>
</dbReference>
<name>A0A1H1XE03_9ACTN</name>
<evidence type="ECO:0000259" key="3">
    <source>
        <dbReference type="SMART" id="SM00306"/>
    </source>
</evidence>
<dbReference type="InterPro" id="IPR022385">
    <property type="entry name" value="Rhs_assc_core"/>
</dbReference>
<dbReference type="Gene3D" id="2.170.16.10">
    <property type="entry name" value="Hedgehog/Intein (Hint) domain"/>
    <property type="match status" value="1"/>
</dbReference>
<dbReference type="Gene3D" id="2.180.10.10">
    <property type="entry name" value="RHS repeat-associated core"/>
    <property type="match status" value="7"/>
</dbReference>
<proteinExistence type="predicted"/>
<evidence type="ECO:0000256" key="2">
    <source>
        <dbReference type="SAM" id="MobiDB-lite"/>
    </source>
</evidence>
<dbReference type="InterPro" id="IPR031325">
    <property type="entry name" value="RHS_repeat"/>
</dbReference>
<dbReference type="STRING" id="630515.SAMN04489812_4021"/>
<dbReference type="InterPro" id="IPR006530">
    <property type="entry name" value="YD"/>
</dbReference>
<dbReference type="InterPro" id="IPR006141">
    <property type="entry name" value="Intein_N"/>
</dbReference>